<feature type="region of interest" description="Disordered" evidence="1">
    <location>
        <begin position="90"/>
        <end position="118"/>
    </location>
</feature>
<keyword evidence="3" id="KW-1185">Reference proteome</keyword>
<protein>
    <submittedName>
        <fullName evidence="2">Uncharacterized protein</fullName>
    </submittedName>
</protein>
<accession>A0A0B7NHA2</accession>
<evidence type="ECO:0000313" key="2">
    <source>
        <dbReference type="EMBL" id="CEP14296.1"/>
    </source>
</evidence>
<dbReference type="STRING" id="35722.A0A0B7NHA2"/>
<gene>
    <name evidence="2" type="primary">PARPA_08467.1 scaffold 33036</name>
</gene>
<name>A0A0B7NHA2_9FUNG</name>
<reference evidence="2 3" key="1">
    <citation type="submission" date="2014-09" db="EMBL/GenBank/DDBJ databases">
        <authorList>
            <person name="Ellenberger Sabrina"/>
        </authorList>
    </citation>
    <scope>NUCLEOTIDE SEQUENCE [LARGE SCALE GENOMIC DNA]</scope>
    <source>
        <strain evidence="2 3">CBS 412.66</strain>
    </source>
</reference>
<sequence>MITNLVNEHVLHQVLSSSPVAAIVDNFITSISQEMKDTMRAFINPLIVQLKNRVPSLTTTEATLNTNLFGILPAIRHMLSNYGSLIAENRKPQTHRSQLESSEDVSKSSSKTKEKGMFPNPSLQWRFIKIDGAFTSTLNLAVENDKMFLNVLYTDGYTCRVLFCRTVRPLLLTENVTLELENFGAEKDEHFRPCTADPGKKDVFVSYHRNNDLRRLSTKEYYNLGGTIRKQRKEQELKRRRLGVEEIKSNIPTPKTTSCEQYISYIKYMFQQMDVLFNFYSFRTVAIKWRNYVGSQKRIQDAVISF</sequence>
<evidence type="ECO:0000256" key="1">
    <source>
        <dbReference type="SAM" id="MobiDB-lite"/>
    </source>
</evidence>
<organism evidence="2 3">
    <name type="scientific">Parasitella parasitica</name>
    <dbReference type="NCBI Taxonomy" id="35722"/>
    <lineage>
        <taxon>Eukaryota</taxon>
        <taxon>Fungi</taxon>
        <taxon>Fungi incertae sedis</taxon>
        <taxon>Mucoromycota</taxon>
        <taxon>Mucoromycotina</taxon>
        <taxon>Mucoromycetes</taxon>
        <taxon>Mucorales</taxon>
        <taxon>Mucorineae</taxon>
        <taxon>Mucoraceae</taxon>
        <taxon>Parasitella</taxon>
    </lineage>
</organism>
<evidence type="ECO:0000313" key="3">
    <source>
        <dbReference type="Proteomes" id="UP000054107"/>
    </source>
</evidence>
<dbReference type="OrthoDB" id="2283865at2759"/>
<dbReference type="Proteomes" id="UP000054107">
    <property type="component" value="Unassembled WGS sequence"/>
</dbReference>
<proteinExistence type="predicted"/>
<dbReference type="AlphaFoldDB" id="A0A0B7NHA2"/>
<dbReference type="EMBL" id="LN731111">
    <property type="protein sequence ID" value="CEP14296.1"/>
    <property type="molecule type" value="Genomic_DNA"/>
</dbReference>